<protein>
    <recommendedName>
        <fullName evidence="3">F-box domain-containing protein</fullName>
    </recommendedName>
</protein>
<reference evidence="1" key="1">
    <citation type="submission" date="2021-01" db="EMBL/GenBank/DDBJ databases">
        <authorList>
            <person name="Kaushik A."/>
        </authorList>
    </citation>
    <scope>NUCLEOTIDE SEQUENCE</scope>
    <source>
        <strain evidence="1">AG3-T5</strain>
    </source>
</reference>
<evidence type="ECO:0000313" key="2">
    <source>
        <dbReference type="Proteomes" id="UP000663841"/>
    </source>
</evidence>
<dbReference type="Proteomes" id="UP000663841">
    <property type="component" value="Unassembled WGS sequence"/>
</dbReference>
<dbReference type="EMBL" id="CAJMWW010000181">
    <property type="protein sequence ID" value="CAE6455571.1"/>
    <property type="molecule type" value="Genomic_DNA"/>
</dbReference>
<evidence type="ECO:0000313" key="1">
    <source>
        <dbReference type="EMBL" id="CAE6455571.1"/>
    </source>
</evidence>
<comment type="caution">
    <text evidence="1">The sequence shown here is derived from an EMBL/GenBank/DDBJ whole genome shotgun (WGS) entry which is preliminary data.</text>
</comment>
<accession>A0A8H3GKP8</accession>
<name>A0A8H3GKP8_9AGAM</name>
<evidence type="ECO:0008006" key="3">
    <source>
        <dbReference type="Google" id="ProtNLM"/>
    </source>
</evidence>
<gene>
    <name evidence="1" type="ORF">RDB_LOCUS137286</name>
</gene>
<proteinExistence type="predicted"/>
<sequence>MIIPLELWRLIAYELQIQRNRQPLLSLCLTSRAMNNNVIPFLYSQVDLHTYHSGQLFCLTIKDFGTRLGPFVRTLNIGSHYSYRDWDRLDINTALAGRLSSALRSLPNLCELMVIVDSVGFGKCFDPLTTLPPFLLQRLVIPLVGTPSFYKFLTSQPSIKELQVGSEHTLSEFGMSTNLSLQPNFLSNLTSITAPISVLKGAVPGRPISQILIVAELLDWTDPGITIIAPSTWEPILCGSRVPITSIGFYQSPHSADPWDQLLPALKRFGVHKTLERLSIVETLESPITEWSKHEALLRRVNQMKTLQEFDRLESIEFGEMHSTSSATDVLRWLGSMRNVGAWKKVPITSIGFYQSPHSADPWDQLLPALKRFGVHKTLERLSIVETLESPITEWSKHEALLRRVNQMKTLQEFDRLESIEFGEMHSTSSATDVLRWLGSMRNVGAWKKVPITSIGFYQSPHSADPWDQLLPALKRFGVHKTLERLSIVETLESPITEWSKHEALLRRVNQMKTLQEFDRLESIEFGEMHSTSSATDVLRWLGSMRNVGAWKKCVPSLRQVRMYGVNLPWIDA</sequence>
<dbReference type="AlphaFoldDB" id="A0A8H3GKP8"/>
<organism evidence="1 2">
    <name type="scientific">Rhizoctonia solani</name>
    <dbReference type="NCBI Taxonomy" id="456999"/>
    <lineage>
        <taxon>Eukaryota</taxon>
        <taxon>Fungi</taxon>
        <taxon>Dikarya</taxon>
        <taxon>Basidiomycota</taxon>
        <taxon>Agaricomycotina</taxon>
        <taxon>Agaricomycetes</taxon>
        <taxon>Cantharellales</taxon>
        <taxon>Ceratobasidiaceae</taxon>
        <taxon>Rhizoctonia</taxon>
    </lineage>
</organism>